<proteinExistence type="predicted"/>
<comment type="caution">
    <text evidence="2">The sequence shown here is derived from an EMBL/GenBank/DDBJ whole genome shotgun (WGS) entry which is preliminary data.</text>
</comment>
<evidence type="ECO:0000256" key="1">
    <source>
        <dbReference type="SAM" id="MobiDB-lite"/>
    </source>
</evidence>
<feature type="region of interest" description="Disordered" evidence="1">
    <location>
        <begin position="84"/>
        <end position="152"/>
    </location>
</feature>
<organism evidence="2 3">
    <name type="scientific">Cymbomonas tetramitiformis</name>
    <dbReference type="NCBI Taxonomy" id="36881"/>
    <lineage>
        <taxon>Eukaryota</taxon>
        <taxon>Viridiplantae</taxon>
        <taxon>Chlorophyta</taxon>
        <taxon>Pyramimonadophyceae</taxon>
        <taxon>Pyramimonadales</taxon>
        <taxon>Pyramimonadaceae</taxon>
        <taxon>Cymbomonas</taxon>
    </lineage>
</organism>
<reference evidence="2 3" key="1">
    <citation type="journal article" date="2015" name="Genome Biol. Evol.">
        <title>Comparative Genomics of a Bacterivorous Green Alga Reveals Evolutionary Causalities and Consequences of Phago-Mixotrophic Mode of Nutrition.</title>
        <authorList>
            <person name="Burns J.A."/>
            <person name="Paasch A."/>
            <person name="Narechania A."/>
            <person name="Kim E."/>
        </authorList>
    </citation>
    <scope>NUCLEOTIDE SEQUENCE [LARGE SCALE GENOMIC DNA]</scope>
    <source>
        <strain evidence="2 3">PLY_AMNH</strain>
    </source>
</reference>
<evidence type="ECO:0000313" key="2">
    <source>
        <dbReference type="EMBL" id="KAK3261601.1"/>
    </source>
</evidence>
<protein>
    <submittedName>
        <fullName evidence="2">Uncharacterized protein</fullName>
    </submittedName>
</protein>
<feature type="compositionally biased region" description="Polar residues" evidence="1">
    <location>
        <begin position="114"/>
        <end position="142"/>
    </location>
</feature>
<name>A0AAE0KUV5_9CHLO</name>
<accession>A0AAE0KUV5</accession>
<dbReference type="Proteomes" id="UP001190700">
    <property type="component" value="Unassembled WGS sequence"/>
</dbReference>
<gene>
    <name evidence="2" type="ORF">CYMTET_29500</name>
</gene>
<keyword evidence="3" id="KW-1185">Reference proteome</keyword>
<evidence type="ECO:0000313" key="3">
    <source>
        <dbReference type="Proteomes" id="UP001190700"/>
    </source>
</evidence>
<dbReference type="EMBL" id="LGRX02016795">
    <property type="protein sequence ID" value="KAK3261601.1"/>
    <property type="molecule type" value="Genomic_DNA"/>
</dbReference>
<dbReference type="AlphaFoldDB" id="A0AAE0KUV5"/>
<feature type="compositionally biased region" description="Acidic residues" evidence="1">
    <location>
        <begin position="91"/>
        <end position="102"/>
    </location>
</feature>
<sequence length="152" mass="16899">MSTQFVTFRCLETGDVVREIPIVWHLGDPFVTSDTLCNVFSLDKKKDLSVTSEFNDSVACSLDLFPIQPGFVHNVYGTPTDDNMSILVSDSESDDSDEELEEIVYTGERKTPRFSPNTEPKPTESVASTNLSKSDSTSNRASSYKWPADCKL</sequence>